<keyword evidence="3" id="KW-1185">Reference proteome</keyword>
<accession>A0A5B7HI52</accession>
<feature type="region of interest" description="Disordered" evidence="1">
    <location>
        <begin position="26"/>
        <end position="58"/>
    </location>
</feature>
<feature type="compositionally biased region" description="Basic and acidic residues" evidence="1">
    <location>
        <begin position="125"/>
        <end position="136"/>
    </location>
</feature>
<dbReference type="AlphaFoldDB" id="A0A5B7HI52"/>
<evidence type="ECO:0000313" key="3">
    <source>
        <dbReference type="Proteomes" id="UP000324222"/>
    </source>
</evidence>
<dbReference type="EMBL" id="VSRR010030127">
    <property type="protein sequence ID" value="MPC69853.1"/>
    <property type="molecule type" value="Genomic_DNA"/>
</dbReference>
<reference evidence="2 3" key="1">
    <citation type="submission" date="2019-05" db="EMBL/GenBank/DDBJ databases">
        <title>Another draft genome of Portunus trituberculatus and its Hox gene families provides insights of decapod evolution.</title>
        <authorList>
            <person name="Jeong J.-H."/>
            <person name="Song I."/>
            <person name="Kim S."/>
            <person name="Choi T."/>
            <person name="Kim D."/>
            <person name="Ryu S."/>
            <person name="Kim W."/>
        </authorList>
    </citation>
    <scope>NUCLEOTIDE SEQUENCE [LARGE SCALE GENOMIC DNA]</scope>
    <source>
        <tissue evidence="2">Muscle</tissue>
    </source>
</reference>
<feature type="compositionally biased region" description="Low complexity" evidence="1">
    <location>
        <begin position="137"/>
        <end position="147"/>
    </location>
</feature>
<dbReference type="Proteomes" id="UP000324222">
    <property type="component" value="Unassembled WGS sequence"/>
</dbReference>
<evidence type="ECO:0000313" key="2">
    <source>
        <dbReference type="EMBL" id="MPC69853.1"/>
    </source>
</evidence>
<sequence length="215" mass="22790">MSEPFVASPRAASRPPLFTAGGLLAVPRSPPLMTARPRLTGDGRPGGRAEGSSLAAPGERHSAASFTVYCLRRLSEEINNREVAVHLKEGAPAWRRAHDKRHVEAATYAPSLNGKVVESVEGRNKQGHIRGGEHSAAHSSQVVSHPVSAPPATPAPSRCLIRLRGVDAASRQSHPRGTRALVHRTGLLHVTVLQPPAGEPPPGHPRQGAGCRHAY</sequence>
<gene>
    <name evidence="2" type="ORF">E2C01_064084</name>
</gene>
<comment type="caution">
    <text evidence="2">The sequence shown here is derived from an EMBL/GenBank/DDBJ whole genome shotgun (WGS) entry which is preliminary data.</text>
</comment>
<protein>
    <submittedName>
        <fullName evidence="2">Uncharacterized protein</fullName>
    </submittedName>
</protein>
<proteinExistence type="predicted"/>
<feature type="region of interest" description="Disordered" evidence="1">
    <location>
        <begin position="125"/>
        <end position="156"/>
    </location>
</feature>
<evidence type="ECO:0000256" key="1">
    <source>
        <dbReference type="SAM" id="MobiDB-lite"/>
    </source>
</evidence>
<feature type="region of interest" description="Disordered" evidence="1">
    <location>
        <begin position="193"/>
        <end position="215"/>
    </location>
</feature>
<name>A0A5B7HI52_PORTR</name>
<organism evidence="2 3">
    <name type="scientific">Portunus trituberculatus</name>
    <name type="common">Swimming crab</name>
    <name type="synonym">Neptunus trituberculatus</name>
    <dbReference type="NCBI Taxonomy" id="210409"/>
    <lineage>
        <taxon>Eukaryota</taxon>
        <taxon>Metazoa</taxon>
        <taxon>Ecdysozoa</taxon>
        <taxon>Arthropoda</taxon>
        <taxon>Crustacea</taxon>
        <taxon>Multicrustacea</taxon>
        <taxon>Malacostraca</taxon>
        <taxon>Eumalacostraca</taxon>
        <taxon>Eucarida</taxon>
        <taxon>Decapoda</taxon>
        <taxon>Pleocyemata</taxon>
        <taxon>Brachyura</taxon>
        <taxon>Eubrachyura</taxon>
        <taxon>Portunoidea</taxon>
        <taxon>Portunidae</taxon>
        <taxon>Portuninae</taxon>
        <taxon>Portunus</taxon>
    </lineage>
</organism>